<dbReference type="Pfam" id="PF23160">
    <property type="entry name" value="Spectrin_1st_PEPL"/>
    <property type="match status" value="1"/>
</dbReference>
<dbReference type="EMBL" id="JADDUC010000133">
    <property type="protein sequence ID" value="KAG0117651.1"/>
    <property type="molecule type" value="Genomic_DNA"/>
</dbReference>
<dbReference type="InterPro" id="IPR041615">
    <property type="entry name" value="Desmoplakin_SH3"/>
</dbReference>
<organism evidence="12">
    <name type="scientific">Lamprotornis superbus</name>
    <dbReference type="NCBI Taxonomy" id="245042"/>
    <lineage>
        <taxon>Eukaryota</taxon>
        <taxon>Metazoa</taxon>
        <taxon>Chordata</taxon>
        <taxon>Craniata</taxon>
        <taxon>Vertebrata</taxon>
        <taxon>Euteleostomi</taxon>
        <taxon>Archelosauria</taxon>
        <taxon>Archosauria</taxon>
        <taxon>Dinosauria</taxon>
        <taxon>Saurischia</taxon>
        <taxon>Theropoda</taxon>
        <taxon>Coelurosauria</taxon>
        <taxon>Aves</taxon>
        <taxon>Neognathae</taxon>
        <taxon>Neoaves</taxon>
        <taxon>Telluraves</taxon>
        <taxon>Australaves</taxon>
        <taxon>Passeriformes</taxon>
        <taxon>Sturnidae</taxon>
        <taxon>Lamprotornis</taxon>
    </lineage>
</organism>
<dbReference type="InterPro" id="IPR001101">
    <property type="entry name" value="Plectin_repeat"/>
</dbReference>
<evidence type="ECO:0000256" key="2">
    <source>
        <dbReference type="ARBA" id="ARBA00009109"/>
    </source>
</evidence>
<dbReference type="GO" id="GO:0045104">
    <property type="term" value="P:intermediate filament cytoskeleton organization"/>
    <property type="evidence" value="ECO:0007669"/>
    <property type="project" value="InterPro"/>
</dbReference>
<dbReference type="InterPro" id="IPR055419">
    <property type="entry name" value="Spectrin_PEPL/EVPL"/>
</dbReference>
<evidence type="ECO:0000313" key="14">
    <source>
        <dbReference type="Proteomes" id="UP000618051"/>
    </source>
</evidence>
<feature type="domain" description="Periplakin-like plectin repeat" evidence="11">
    <location>
        <begin position="1124"/>
        <end position="1284"/>
    </location>
</feature>
<reference evidence="13 14" key="2">
    <citation type="journal article" date="2021" name="J. Hered.">
        <title>Feather Gene Expression Elucidates the Developmental Basis of Plumage Iridescence in African Starlings.</title>
        <authorList>
            <person name="Rubenstein D.R."/>
            <person name="Corvelo A."/>
            <person name="MacManes M.D."/>
            <person name="Maia R."/>
            <person name="Narzisi G."/>
            <person name="Rousaki A."/>
            <person name="Vandenabeele P."/>
            <person name="Shawkey M.D."/>
            <person name="Solomon J."/>
        </authorList>
    </citation>
    <scope>NUCLEOTIDE SEQUENCE [LARGE SCALE GENOMIC DNA]</scope>
    <source>
        <strain evidence="13">SS15</strain>
    </source>
</reference>
<dbReference type="FunFam" id="2.30.30.40:FF:000088">
    <property type="entry name" value="Periplakin"/>
    <property type="match status" value="1"/>
</dbReference>
<dbReference type="Proteomes" id="UP000618051">
    <property type="component" value="Unassembled WGS sequence"/>
</dbReference>
<comment type="caution">
    <text evidence="12">The sequence shown here is derived from an EMBL/GenBank/DDBJ whole genome shotgun (WGS) entry which is preliminary data.</text>
</comment>
<evidence type="ECO:0000256" key="7">
    <source>
        <dbReference type="SAM" id="Coils"/>
    </source>
</evidence>
<feature type="compositionally biased region" description="Basic and acidic residues" evidence="8">
    <location>
        <begin position="1698"/>
        <end position="1708"/>
    </location>
</feature>
<dbReference type="InterPro" id="IPR043197">
    <property type="entry name" value="Plakin"/>
</dbReference>
<dbReference type="GO" id="GO:0042060">
    <property type="term" value="P:wound healing"/>
    <property type="evidence" value="ECO:0007669"/>
    <property type="project" value="TreeGrafter"/>
</dbReference>
<dbReference type="InterPro" id="IPR035915">
    <property type="entry name" value="Plakin_repeat_sf"/>
</dbReference>
<dbReference type="GO" id="GO:0016020">
    <property type="term" value="C:membrane"/>
    <property type="evidence" value="ECO:0007669"/>
    <property type="project" value="TreeGrafter"/>
</dbReference>
<dbReference type="Pfam" id="PF17902">
    <property type="entry name" value="SH3_10"/>
    <property type="match status" value="1"/>
</dbReference>
<protein>
    <submittedName>
        <fullName evidence="13">Periplakin</fullName>
    </submittedName>
</protein>
<reference evidence="13" key="3">
    <citation type="submission" date="2022-01" db="EMBL/GenBank/DDBJ databases">
        <authorList>
            <person name="Rubenstein D.R."/>
        </authorList>
    </citation>
    <scope>NUCLEOTIDE SEQUENCE</scope>
    <source>
        <strain evidence="13">SS15</strain>
        <tissue evidence="13">Liver</tissue>
    </source>
</reference>
<dbReference type="InterPro" id="IPR058847">
    <property type="entry name" value="Plectin_PPL"/>
</dbReference>
<dbReference type="Pfam" id="PF26346">
    <property type="entry name" value="Plectin_PPL"/>
    <property type="match status" value="2"/>
</dbReference>
<evidence type="ECO:0000256" key="1">
    <source>
        <dbReference type="ARBA" id="ARBA00004282"/>
    </source>
</evidence>
<reference evidence="12" key="1">
    <citation type="submission" date="2020-10" db="EMBL/GenBank/DDBJ databases">
        <title>Feather gene expression reveals the developmental basis of iridescence in African starlings.</title>
        <authorList>
            <person name="Rubenstein D.R."/>
        </authorList>
    </citation>
    <scope>NUCLEOTIDE SEQUENCE</scope>
    <source>
        <strain evidence="12">SS15</strain>
        <tissue evidence="12">Liver</tissue>
    </source>
</reference>
<evidence type="ECO:0000256" key="6">
    <source>
        <dbReference type="ARBA" id="ARBA00023054"/>
    </source>
</evidence>
<feature type="domain" description="Periplakin/Envoplakin N-terminal" evidence="10">
    <location>
        <begin position="1"/>
        <end position="75"/>
    </location>
</feature>
<keyword evidence="4" id="KW-0677">Repeat</keyword>
<feature type="coiled-coil region" evidence="7">
    <location>
        <begin position="1485"/>
        <end position="1533"/>
    </location>
</feature>
<feature type="coiled-coil region" evidence="7">
    <location>
        <begin position="772"/>
        <end position="806"/>
    </location>
</feature>
<feature type="coiled-coil region" evidence="7">
    <location>
        <begin position="957"/>
        <end position="1081"/>
    </location>
</feature>
<evidence type="ECO:0000259" key="11">
    <source>
        <dbReference type="Pfam" id="PF26346"/>
    </source>
</evidence>
<gene>
    <name evidence="13" type="ORF">IHE44_0004383</name>
    <name evidence="12" type="ORF">IHE44_002402</name>
</gene>
<comment type="subcellular location">
    <subcellularLocation>
        <location evidence="1">Cell junction</location>
    </subcellularLocation>
</comment>
<proteinExistence type="inferred from homology"/>
<keyword evidence="5" id="KW-0965">Cell junction</keyword>
<feature type="compositionally biased region" description="Polar residues" evidence="8">
    <location>
        <begin position="1710"/>
        <end position="1721"/>
    </location>
</feature>
<feature type="coiled-coil region" evidence="7">
    <location>
        <begin position="830"/>
        <end position="910"/>
    </location>
</feature>
<dbReference type="GO" id="GO:0005198">
    <property type="term" value="F:structural molecule activity"/>
    <property type="evidence" value="ECO:0007669"/>
    <property type="project" value="TreeGrafter"/>
</dbReference>
<keyword evidence="3" id="KW-0597">Phosphoprotein</keyword>
<dbReference type="GO" id="GO:0045296">
    <property type="term" value="F:cadherin binding"/>
    <property type="evidence" value="ECO:0007669"/>
    <property type="project" value="TreeGrafter"/>
</dbReference>
<feature type="region of interest" description="Disordered" evidence="8">
    <location>
        <begin position="1684"/>
        <end position="1721"/>
    </location>
</feature>
<feature type="non-terminal residue" evidence="12">
    <location>
        <position position="1721"/>
    </location>
</feature>
<feature type="coiled-coil region" evidence="7">
    <location>
        <begin position="1188"/>
        <end position="1458"/>
    </location>
</feature>
<evidence type="ECO:0000256" key="4">
    <source>
        <dbReference type="ARBA" id="ARBA00022737"/>
    </source>
</evidence>
<dbReference type="PANTHER" id="PTHR23169">
    <property type="entry name" value="ENVOPLAKIN"/>
    <property type="match status" value="1"/>
</dbReference>
<name>A0A835NM87_9PASS</name>
<feature type="domain" description="Periplakin-like plectin repeat" evidence="11">
    <location>
        <begin position="885"/>
        <end position="1048"/>
    </location>
</feature>
<keyword evidence="14" id="KW-1185">Reference proteome</keyword>
<dbReference type="SUPFAM" id="SSF46966">
    <property type="entry name" value="Spectrin repeat"/>
    <property type="match status" value="4"/>
</dbReference>
<dbReference type="GO" id="GO:0005882">
    <property type="term" value="C:intermediate filament"/>
    <property type="evidence" value="ECO:0007669"/>
    <property type="project" value="TreeGrafter"/>
</dbReference>
<evidence type="ECO:0000259" key="10">
    <source>
        <dbReference type="Pfam" id="PF23160"/>
    </source>
</evidence>
<dbReference type="Gene3D" id="2.30.30.40">
    <property type="entry name" value="SH3 Domains"/>
    <property type="match status" value="1"/>
</dbReference>
<evidence type="ECO:0000256" key="8">
    <source>
        <dbReference type="SAM" id="MobiDB-lite"/>
    </source>
</evidence>
<accession>A0A835NM87</accession>
<dbReference type="Gene3D" id="1.20.58.60">
    <property type="match status" value="3"/>
</dbReference>
<dbReference type="Gene3D" id="3.30.160.780">
    <property type="match status" value="1"/>
</dbReference>
<dbReference type="PANTHER" id="PTHR23169:SF10">
    <property type="entry name" value="PERIPLAKIN"/>
    <property type="match status" value="1"/>
</dbReference>
<dbReference type="OrthoDB" id="29745at2759"/>
<dbReference type="FunFam" id="1.20.58.60:FF:000109">
    <property type="entry name" value="Periplakin"/>
    <property type="match status" value="1"/>
</dbReference>
<dbReference type="FunFam" id="3.30.160.780:FF:000001">
    <property type="entry name" value="Plectin a"/>
    <property type="match status" value="1"/>
</dbReference>
<evidence type="ECO:0000256" key="5">
    <source>
        <dbReference type="ARBA" id="ARBA00022949"/>
    </source>
</evidence>
<evidence type="ECO:0000313" key="13">
    <source>
        <dbReference type="EMBL" id="KAI1233930.1"/>
    </source>
</evidence>
<comment type="similarity">
    <text evidence="2">Belongs to the plakin or cytolinker family.</text>
</comment>
<keyword evidence="6 7" id="KW-0175">Coiled coil</keyword>
<dbReference type="SMART" id="SM00150">
    <property type="entry name" value="SPEC"/>
    <property type="match status" value="4"/>
</dbReference>
<dbReference type="GO" id="GO:0070161">
    <property type="term" value="C:anchoring junction"/>
    <property type="evidence" value="ECO:0007669"/>
    <property type="project" value="UniProtKB-SubCell"/>
</dbReference>
<evidence type="ECO:0000259" key="9">
    <source>
        <dbReference type="Pfam" id="PF17902"/>
    </source>
</evidence>
<dbReference type="GO" id="GO:0005737">
    <property type="term" value="C:cytoplasm"/>
    <property type="evidence" value="ECO:0007669"/>
    <property type="project" value="TreeGrafter"/>
</dbReference>
<dbReference type="SUPFAM" id="SSF75399">
    <property type="entry name" value="Plakin repeat"/>
    <property type="match status" value="1"/>
</dbReference>
<dbReference type="SMART" id="SM00250">
    <property type="entry name" value="PLEC"/>
    <property type="match status" value="2"/>
</dbReference>
<feature type="coiled-coil region" evidence="7">
    <location>
        <begin position="498"/>
        <end position="542"/>
    </location>
</feature>
<dbReference type="InterPro" id="IPR018159">
    <property type="entry name" value="Spectrin/alpha-actinin"/>
</dbReference>
<evidence type="ECO:0000256" key="3">
    <source>
        <dbReference type="ARBA" id="ARBA00022553"/>
    </source>
</evidence>
<feature type="domain" description="Desmoplakin SH3" evidence="9">
    <location>
        <begin position="298"/>
        <end position="361"/>
    </location>
</feature>
<evidence type="ECO:0000313" key="12">
    <source>
        <dbReference type="EMBL" id="KAG0117651.1"/>
    </source>
</evidence>
<dbReference type="EMBL" id="JADDUC020000017">
    <property type="protein sequence ID" value="KAI1233930.1"/>
    <property type="molecule type" value="Genomic_DNA"/>
</dbReference>
<sequence length="1721" mass="200758">MQNDLHKIKACQLAQYKELTAQKLSESDKLLYVLDGDAAVARHMKHPQGDMITEDIRQLKERVANLRVKHDQIYNFPLQHIEPQLNWSTVIEEKQDALSSKGFGTDLPLVNSQVEEHNIFHNEVMAIGPHIVKEGSKENLSDFQAKYQKLLAGSQQRQQDLNSLQDYMQRCTNKLYWLDQQAKDRTHYDWSDHNLDYPSRRRQYENFIHRKLEEKEEAINKLHADGDQLLAQNHPGKNAIEAHIEAVHADWKEYLNLLICEESHLKFMEDFHKDQEKALDKYEAVVKSLQERSQQVLPLRYRRQPPPQPIPVEALCEYEGEQGQISRGAHYTLQRNSGDLWEVADSAGDTISAPGVCFMIPPPDPEAIALAEQIAKHYVTVKEKTNNCKNILQQRYEGLKADSIGDAASVRGRQLLAGLEKVNSDLDKQEKAITANLRPPLEQSRAVQDSTERSKDLKNITNEVRRIEPEKTRKVQECEAFIESVPNTGSATLVRNKVDNTNKKYERLVQLLSAAQEKVEVATNLERSLQQGRDLLSSYENKLVIDDTVPEDLRVVDRKKEELLAMGTELQSKKFLLSEAEQNLQRTKTCSNTLASKFQEHCPDIERQEAELYKLNQRFNNLSKQIDHRTQTLQKAKSAYSNYRSNYDKVNQFLCNIPNYEPQETDNIQQVEMKLKSQADYELEAEKLRSILDLENGRNGYTSKKPRLQSPAAKVKEEEALLAAKYTEVNAVNKQRLQNLEFAQSLLRQQPEIQVTQDFAQTKKSVRPVEEVWKLKKELEDETQRRQQLEAEIEAIQNNIVHLQNQKPQETVVKKELVKKVPDPQLEESFHRLQQNLAEEQRKNQVLQDELEALKIRLRVLEHEKREGGQEYIVKEVLRIEQDKAQAAEILKLKEELEELRRQEGTRESEVILLRQQIAVLSSEKNKEQEKITEKEVLKLQNDPQLEMEFRMLQETKERESTLRQKHEEELSFLQEKLRRLEKERAIAEGKITVKEVLKVEKDLAIEREVNELRRQYEDEKSKGRSSEREKAELLRKIQLLEEENSKVVVQEKVREIVRPDPKAENEVANLRLELVEQERKCHGGDEQLKSCQNELAALKNRGPLVEVKEVIKEVIKYKNDPETEKELQRLREEIIERTGAIERADLEIYQLKQEIQALKDTKPQVQMKEVVQEILQFREDPKTREEVESLRVQLADEQMKHIDLERERLLQEEKVRQKEEELSQVKEKVVQQEVVKYEQDPALKAEVNSFSQSLESELKQIDGLREELRKLQRRRSELERQLEELEKERQARREAELEVQRLRIRLNELEEQERETTERVTVKQKVILQQDPQQEKEHSLLKLELEEEKHRRQVLQTELEALRKKLLSLEKMEVKEKVVFSESVQVDKGDTEYEIQKLKGNLEEESRRKRELDADINRLETRLSEVEFNNSKSSKELDLLREENHKLHLEKQNLLMETRRLQSEIELTATEAQDLRNMTHVDSGINLDSRFQALERELEDLKQLSREKDAEIEQLQNRLKTVAIKREQRENHLRRSIVVIDPDTGKEMSPEEAHVFGLIEWSLFVKLKSQECDWEEISIKGPNGESSVILDRKSGREFSIEDALKSGRLTPAQYDSYLNKEMSIQELAVLKTKESLRTVKCLKSQDSVEPAVPSTPIHTVVYEAVSGERLKVLVTPRGFAKFLEGGRSAHGGSQQKRSSESKEKEENQYLESLTESPCPA</sequence>
<dbReference type="FunFam" id="1.20.58.60:FF:000143">
    <property type="entry name" value="Periplakin"/>
    <property type="match status" value="1"/>
</dbReference>